<accession>A0AAV5VE85</accession>
<evidence type="ECO:0000256" key="8">
    <source>
        <dbReference type="SAM" id="SignalP"/>
    </source>
</evidence>
<feature type="signal peptide" evidence="8">
    <location>
        <begin position="1"/>
        <end position="19"/>
    </location>
</feature>
<dbReference type="Proteomes" id="UP001432322">
    <property type="component" value="Unassembled WGS sequence"/>
</dbReference>
<name>A0AAV5VE85_9BILA</name>
<feature type="chain" id="PRO_5043966563" description="Fatty-acid and retinol-binding protein 1" evidence="8">
    <location>
        <begin position="20"/>
        <end position="220"/>
    </location>
</feature>
<keyword evidence="5 8" id="KW-0732">Signal</keyword>
<dbReference type="EMBL" id="BTSY01000003">
    <property type="protein sequence ID" value="GMT17749.1"/>
    <property type="molecule type" value="Genomic_DNA"/>
</dbReference>
<keyword evidence="10" id="KW-1185">Reference proteome</keyword>
<keyword evidence="6" id="KW-0175">Coiled coil</keyword>
<dbReference type="AlphaFoldDB" id="A0AAV5VE85"/>
<keyword evidence="4" id="KW-0964">Secreted</keyword>
<evidence type="ECO:0000256" key="3">
    <source>
        <dbReference type="ARBA" id="ARBA00017453"/>
    </source>
</evidence>
<keyword evidence="7" id="KW-0446">Lipid-binding</keyword>
<evidence type="ECO:0000313" key="9">
    <source>
        <dbReference type="EMBL" id="GMT17749.1"/>
    </source>
</evidence>
<protein>
    <recommendedName>
        <fullName evidence="3">Fatty-acid and retinol-binding protein 1</fullName>
    </recommendedName>
</protein>
<dbReference type="Gene3D" id="1.20.120.1100">
    <property type="match status" value="1"/>
</dbReference>
<feature type="non-terminal residue" evidence="9">
    <location>
        <position position="220"/>
    </location>
</feature>
<evidence type="ECO:0000256" key="4">
    <source>
        <dbReference type="ARBA" id="ARBA00022525"/>
    </source>
</evidence>
<feature type="non-terminal residue" evidence="9">
    <location>
        <position position="1"/>
    </location>
</feature>
<evidence type="ECO:0000256" key="1">
    <source>
        <dbReference type="ARBA" id="ARBA00004613"/>
    </source>
</evidence>
<evidence type="ECO:0000256" key="5">
    <source>
        <dbReference type="ARBA" id="ARBA00022729"/>
    </source>
</evidence>
<dbReference type="PANTHER" id="PTHR31418:SF7">
    <property type="entry name" value="FATTY-ACID AND RETINOL-BINDING PROTEIN 1"/>
    <property type="match status" value="1"/>
</dbReference>
<comment type="subcellular location">
    <subcellularLocation>
        <location evidence="1">Secreted</location>
    </subcellularLocation>
</comment>
<comment type="caution">
    <text evidence="9">The sequence shown here is derived from an EMBL/GenBank/DDBJ whole genome shotgun (WGS) entry which is preliminary data.</text>
</comment>
<sequence length="220" mass="25124">RKMRLAIVLLALLVSICSSIYIKDLNNCVFSSHTSAAENKMKYTLEALKYGLTAEQLFKGCEPLLSVVYQSEDDMDEFDEMTDKPALKNTTTTHEFLDLLVKEVPEMRGMINDRVMKLENTIRNMSAETQAFAVKMRHSLLTAVLVLSNWAKEIRTSAAYDSAAAFYKNLFEEYDRLSEKSRAEIEKAICLRAMLLPTNDGNRIEKNHYLSKILLARGFF</sequence>
<proteinExistence type="inferred from homology"/>
<dbReference type="InterPro" id="IPR008632">
    <property type="entry name" value="Gp-FAR-1"/>
</dbReference>
<evidence type="ECO:0000256" key="7">
    <source>
        <dbReference type="ARBA" id="ARBA00023121"/>
    </source>
</evidence>
<reference evidence="9" key="1">
    <citation type="submission" date="2023-10" db="EMBL/GenBank/DDBJ databases">
        <title>Genome assembly of Pristionchus species.</title>
        <authorList>
            <person name="Yoshida K."/>
            <person name="Sommer R.J."/>
        </authorList>
    </citation>
    <scope>NUCLEOTIDE SEQUENCE</scope>
    <source>
        <strain evidence="9">RS5133</strain>
    </source>
</reference>
<comment type="similarity">
    <text evidence="2">Belongs to the fatty-acid and retinol-binding protein (FARBP) family.</text>
</comment>
<dbReference type="GO" id="GO:0008289">
    <property type="term" value="F:lipid binding"/>
    <property type="evidence" value="ECO:0007669"/>
    <property type="project" value="UniProtKB-KW"/>
</dbReference>
<gene>
    <name evidence="9" type="ORF">PFISCL1PPCAC_9046</name>
</gene>
<organism evidence="9 10">
    <name type="scientific">Pristionchus fissidentatus</name>
    <dbReference type="NCBI Taxonomy" id="1538716"/>
    <lineage>
        <taxon>Eukaryota</taxon>
        <taxon>Metazoa</taxon>
        <taxon>Ecdysozoa</taxon>
        <taxon>Nematoda</taxon>
        <taxon>Chromadorea</taxon>
        <taxon>Rhabditida</taxon>
        <taxon>Rhabditina</taxon>
        <taxon>Diplogasteromorpha</taxon>
        <taxon>Diplogasteroidea</taxon>
        <taxon>Neodiplogasteridae</taxon>
        <taxon>Pristionchus</taxon>
    </lineage>
</organism>
<evidence type="ECO:0000256" key="2">
    <source>
        <dbReference type="ARBA" id="ARBA00006648"/>
    </source>
</evidence>
<evidence type="ECO:0000256" key="6">
    <source>
        <dbReference type="ARBA" id="ARBA00023054"/>
    </source>
</evidence>
<dbReference type="PANTHER" id="PTHR31418">
    <property type="entry name" value="FATTY-ACID AND RETINOL-BINDING PROTEIN 1"/>
    <property type="match status" value="1"/>
</dbReference>
<dbReference type="GO" id="GO:0005576">
    <property type="term" value="C:extracellular region"/>
    <property type="evidence" value="ECO:0007669"/>
    <property type="project" value="UniProtKB-SubCell"/>
</dbReference>
<evidence type="ECO:0000313" key="10">
    <source>
        <dbReference type="Proteomes" id="UP001432322"/>
    </source>
</evidence>